<gene>
    <name evidence="3" type="ORF">ISN45_Aa08g008770</name>
</gene>
<dbReference type="Proteomes" id="UP000694240">
    <property type="component" value="Chromosome 13"/>
</dbReference>
<dbReference type="Pfam" id="PF25597">
    <property type="entry name" value="SH3_retrovirus"/>
    <property type="match status" value="1"/>
</dbReference>
<comment type="caution">
    <text evidence="3">The sequence shown here is derived from an EMBL/GenBank/DDBJ whole genome shotgun (WGS) entry which is preliminary data.</text>
</comment>
<dbReference type="PANTHER" id="PTHR11439:SF491">
    <property type="entry name" value="INTEGRASE CATALYTIC DOMAIN-CONTAINING PROTEIN"/>
    <property type="match status" value="1"/>
</dbReference>
<keyword evidence="3" id="KW-0808">Transferase</keyword>
<evidence type="ECO:0000259" key="1">
    <source>
        <dbReference type="Pfam" id="PF07727"/>
    </source>
</evidence>
<keyword evidence="3" id="KW-0695">RNA-directed DNA polymerase</keyword>
<dbReference type="AlphaFoldDB" id="A0A8T1XG40"/>
<keyword evidence="3" id="KW-0548">Nucleotidyltransferase</keyword>
<dbReference type="InterPro" id="IPR013103">
    <property type="entry name" value="RVT_2"/>
</dbReference>
<feature type="domain" description="Retroviral polymerase SH3-like" evidence="2">
    <location>
        <begin position="61"/>
        <end position="118"/>
    </location>
</feature>
<sequence length="740" mass="83552">MNKVRSMLSESGLGQRFWAEAASTSVYLINRSPSSAIEFKIPEEMWTTTLPDLSRLRRFGCVAYVHSDEGKLNPRAKKGIFTGYPEGVKGFRVWLLEEKRCIISRNVVFREDMVFKDIDGQQTGTTLTHTLDTNEVSSYGVAGNNREANMEAQGGAAKTTPIPVEVELTEEPEEAGVSDYQIARNRPRRQINPPIRFQDYVVDEEQLEEVAGYAYLVTEDGSKPEPSNYQEAMRDADSDKWVEASDEEMSSLLKNRTWDLKEGVDYQEVFSPVVKHVSIRSILSMVVHFDIELQQMDVKTAFLHGYLDEVIYMEQPEGYVDQDYPDKVCLLKKSLYELKQSPRQWNNRFNEFMRSNGYIRSEYESCVYFKKLKNGSEFEMKDLGDARKILGMEITRDRVKGALTVSQEGYLLKVLGTFNMDQCKLVATPMGVHFKLRAATDDEVRVQSETVRSVPYQSAVGSLMYSMLGTRADLAYSVGGEGEFIIRGYCDSDYAGDKDRSRSTTGMVFTVGGNVVSWKSSLQKVVALSTTEANFMALTEAAKEAVWLKGFMEELGHSQGAVEINCDSQSAIALAKNAVFHERTKHISTKFNFIRDLISDGTVQVVKIATEYNHADIFTKVLPVEDKKLGEFIQEDVKQSECCSEGALRCKQKFKDYTKYGEVSKSKGVFAKSEVFDSGTCGEQSEAQQLRSKKHRDLVNSEENLWPDVGSGLELNWLKSRVSFTLLSFILFESIPTSEI</sequence>
<dbReference type="CDD" id="cd09272">
    <property type="entry name" value="RNase_HI_RT_Ty1"/>
    <property type="match status" value="1"/>
</dbReference>
<evidence type="ECO:0000313" key="3">
    <source>
        <dbReference type="EMBL" id="KAG7533237.1"/>
    </source>
</evidence>
<protein>
    <submittedName>
        <fullName evidence="3">Reverse transcriptase RNA-dependent DNA polymerase</fullName>
    </submittedName>
</protein>
<dbReference type="EMBL" id="JAEFBK010000013">
    <property type="protein sequence ID" value="KAG7533237.1"/>
    <property type="molecule type" value="Genomic_DNA"/>
</dbReference>
<feature type="domain" description="Reverse transcriptase Ty1/copia-type" evidence="1">
    <location>
        <begin position="259"/>
        <end position="371"/>
    </location>
</feature>
<reference evidence="3 4" key="1">
    <citation type="submission" date="2020-12" db="EMBL/GenBank/DDBJ databases">
        <title>Concerted genomic and epigenomic changes stabilize Arabidopsis allopolyploids.</title>
        <authorList>
            <person name="Chen Z."/>
        </authorList>
    </citation>
    <scope>NUCLEOTIDE SEQUENCE [LARGE SCALE GENOMIC DNA]</scope>
    <source>
        <strain evidence="3">Allo738</strain>
        <tissue evidence="3">Leaf</tissue>
    </source>
</reference>
<dbReference type="InterPro" id="IPR057670">
    <property type="entry name" value="SH3_retrovirus"/>
</dbReference>
<keyword evidence="4" id="KW-1185">Reference proteome</keyword>
<organism evidence="3 4">
    <name type="scientific">Arabidopsis thaliana x Arabidopsis arenosa</name>
    <dbReference type="NCBI Taxonomy" id="1240361"/>
    <lineage>
        <taxon>Eukaryota</taxon>
        <taxon>Viridiplantae</taxon>
        <taxon>Streptophyta</taxon>
        <taxon>Embryophyta</taxon>
        <taxon>Tracheophyta</taxon>
        <taxon>Spermatophyta</taxon>
        <taxon>Magnoliopsida</taxon>
        <taxon>eudicotyledons</taxon>
        <taxon>Gunneridae</taxon>
        <taxon>Pentapetalae</taxon>
        <taxon>rosids</taxon>
        <taxon>malvids</taxon>
        <taxon>Brassicales</taxon>
        <taxon>Brassicaceae</taxon>
        <taxon>Camelineae</taxon>
        <taxon>Arabidopsis</taxon>
    </lineage>
</organism>
<evidence type="ECO:0000313" key="4">
    <source>
        <dbReference type="Proteomes" id="UP000694240"/>
    </source>
</evidence>
<accession>A0A8T1XG40</accession>
<dbReference type="Pfam" id="PF07727">
    <property type="entry name" value="RVT_2"/>
    <property type="match status" value="1"/>
</dbReference>
<name>A0A8T1XG40_9BRAS</name>
<dbReference type="GO" id="GO:0003964">
    <property type="term" value="F:RNA-directed DNA polymerase activity"/>
    <property type="evidence" value="ECO:0007669"/>
    <property type="project" value="UniProtKB-KW"/>
</dbReference>
<evidence type="ECO:0000259" key="2">
    <source>
        <dbReference type="Pfam" id="PF25597"/>
    </source>
</evidence>
<proteinExistence type="predicted"/>
<dbReference type="PANTHER" id="PTHR11439">
    <property type="entry name" value="GAG-POL-RELATED RETROTRANSPOSON"/>
    <property type="match status" value="1"/>
</dbReference>